<protein>
    <submittedName>
        <fullName evidence="2">Uncharacterized protein</fullName>
    </submittedName>
</protein>
<keyword evidence="3" id="KW-1185">Reference proteome</keyword>
<comment type="caution">
    <text evidence="2">The sequence shown here is derived from an EMBL/GenBank/DDBJ whole genome shotgun (WGS) entry which is preliminary data.</text>
</comment>
<evidence type="ECO:0000256" key="1">
    <source>
        <dbReference type="SAM" id="MobiDB-lite"/>
    </source>
</evidence>
<gene>
    <name evidence="2" type="ORF">DCAF_LOCUS46</name>
</gene>
<organism evidence="2 3">
    <name type="scientific">Dovyalis caffra</name>
    <dbReference type="NCBI Taxonomy" id="77055"/>
    <lineage>
        <taxon>Eukaryota</taxon>
        <taxon>Viridiplantae</taxon>
        <taxon>Streptophyta</taxon>
        <taxon>Embryophyta</taxon>
        <taxon>Tracheophyta</taxon>
        <taxon>Spermatophyta</taxon>
        <taxon>Magnoliopsida</taxon>
        <taxon>eudicotyledons</taxon>
        <taxon>Gunneridae</taxon>
        <taxon>Pentapetalae</taxon>
        <taxon>rosids</taxon>
        <taxon>fabids</taxon>
        <taxon>Malpighiales</taxon>
        <taxon>Salicaceae</taxon>
        <taxon>Flacourtieae</taxon>
        <taxon>Dovyalis</taxon>
    </lineage>
</organism>
<sequence length="195" mass="21486">MRSSETVPGLRSGAKLNRTSHTSTANRGSLPAYGPPRLDIFQKTRGGILCRKSFDDILLRCVDRAEGEYIVDEARSGMPAPPAQLRRKARLSGRMASREPVDFILCNRAVNSRAVVSGLITRLQRRWLDKESTGRIHSYASAANESDAIDSVVMLAKGFKRIPGSSLKGINWLSSPSWLWVMGERVILECLSASV</sequence>
<feature type="region of interest" description="Disordered" evidence="1">
    <location>
        <begin position="1"/>
        <end position="34"/>
    </location>
</feature>
<dbReference type="EMBL" id="CAWUPB010000001">
    <property type="protein sequence ID" value="CAK7322437.1"/>
    <property type="molecule type" value="Genomic_DNA"/>
</dbReference>
<proteinExistence type="predicted"/>
<dbReference type="Proteomes" id="UP001314170">
    <property type="component" value="Unassembled WGS sequence"/>
</dbReference>
<feature type="compositionally biased region" description="Polar residues" evidence="1">
    <location>
        <begin position="17"/>
        <end position="27"/>
    </location>
</feature>
<evidence type="ECO:0000313" key="2">
    <source>
        <dbReference type="EMBL" id="CAK7322437.1"/>
    </source>
</evidence>
<reference evidence="2 3" key="1">
    <citation type="submission" date="2024-01" db="EMBL/GenBank/DDBJ databases">
        <authorList>
            <person name="Waweru B."/>
        </authorList>
    </citation>
    <scope>NUCLEOTIDE SEQUENCE [LARGE SCALE GENOMIC DNA]</scope>
</reference>
<name>A0AAV1QL79_9ROSI</name>
<dbReference type="AlphaFoldDB" id="A0AAV1QL79"/>
<evidence type="ECO:0000313" key="3">
    <source>
        <dbReference type="Proteomes" id="UP001314170"/>
    </source>
</evidence>
<accession>A0AAV1QL79</accession>